<dbReference type="GO" id="GO:0009897">
    <property type="term" value="C:external side of plasma membrane"/>
    <property type="evidence" value="ECO:0007669"/>
    <property type="project" value="TreeGrafter"/>
</dbReference>
<keyword evidence="4 10" id="KW-1133">Transmembrane helix</keyword>
<dbReference type="PANTHER" id="PTHR10489">
    <property type="entry name" value="CELL ADHESION MOLECULE"/>
    <property type="match status" value="1"/>
</dbReference>
<dbReference type="OrthoDB" id="10015690at2759"/>
<keyword evidence="5" id="KW-0297">G-protein coupled receptor</keyword>
<dbReference type="GO" id="GO:0060326">
    <property type="term" value="P:cell chemotaxis"/>
    <property type="evidence" value="ECO:0007669"/>
    <property type="project" value="TreeGrafter"/>
</dbReference>
<dbReference type="Gene3D" id="1.20.1070.10">
    <property type="entry name" value="Rhodopsin 7-helix transmembrane proteins"/>
    <property type="match status" value="1"/>
</dbReference>
<name>A0A556U067_BAGYA</name>
<dbReference type="GO" id="GO:0016493">
    <property type="term" value="F:C-C chemokine receptor activity"/>
    <property type="evidence" value="ECO:0007669"/>
    <property type="project" value="TreeGrafter"/>
</dbReference>
<organism evidence="12 13">
    <name type="scientific">Bagarius yarrelli</name>
    <name type="common">Goonch</name>
    <name type="synonym">Bagrus yarrelli</name>
    <dbReference type="NCBI Taxonomy" id="175774"/>
    <lineage>
        <taxon>Eukaryota</taxon>
        <taxon>Metazoa</taxon>
        <taxon>Chordata</taxon>
        <taxon>Craniata</taxon>
        <taxon>Vertebrata</taxon>
        <taxon>Euteleostomi</taxon>
        <taxon>Actinopterygii</taxon>
        <taxon>Neopterygii</taxon>
        <taxon>Teleostei</taxon>
        <taxon>Ostariophysi</taxon>
        <taxon>Siluriformes</taxon>
        <taxon>Sisoridae</taxon>
        <taxon>Sisorinae</taxon>
        <taxon>Bagarius</taxon>
    </lineage>
</organism>
<comment type="caution">
    <text evidence="12">The sequence shown here is derived from an EMBL/GenBank/DDBJ whole genome shotgun (WGS) entry which is preliminary data.</text>
</comment>
<feature type="transmembrane region" description="Helical" evidence="10">
    <location>
        <begin position="294"/>
        <end position="314"/>
    </location>
</feature>
<dbReference type="SUPFAM" id="SSF81321">
    <property type="entry name" value="Family A G protein-coupled receptor-like"/>
    <property type="match status" value="1"/>
</dbReference>
<dbReference type="PRINTS" id="PR00237">
    <property type="entry name" value="GPCRRHODOPSN"/>
</dbReference>
<gene>
    <name evidence="12" type="ORF">Baya_6424</name>
</gene>
<evidence type="ECO:0000256" key="5">
    <source>
        <dbReference type="ARBA" id="ARBA00023040"/>
    </source>
</evidence>
<feature type="transmembrane region" description="Helical" evidence="10">
    <location>
        <begin position="49"/>
        <end position="75"/>
    </location>
</feature>
<feature type="transmembrane region" description="Helical" evidence="10">
    <location>
        <begin position="161"/>
        <end position="182"/>
    </location>
</feature>
<dbReference type="PROSITE" id="PS50262">
    <property type="entry name" value="G_PROTEIN_RECEP_F1_2"/>
    <property type="match status" value="1"/>
</dbReference>
<feature type="transmembrane region" description="Helical" evidence="10">
    <location>
        <begin position="248"/>
        <end position="274"/>
    </location>
</feature>
<keyword evidence="6 10" id="KW-0472">Membrane</keyword>
<keyword evidence="2" id="KW-1003">Cell membrane</keyword>
<evidence type="ECO:0000259" key="11">
    <source>
        <dbReference type="PROSITE" id="PS50262"/>
    </source>
</evidence>
<evidence type="ECO:0000313" key="12">
    <source>
        <dbReference type="EMBL" id="TSL61153.1"/>
    </source>
</evidence>
<dbReference type="EMBL" id="VCAZ01000034">
    <property type="protein sequence ID" value="TSL61153.1"/>
    <property type="molecule type" value="Genomic_DNA"/>
</dbReference>
<feature type="transmembrane region" description="Helical" evidence="10">
    <location>
        <begin position="210"/>
        <end position="227"/>
    </location>
</feature>
<keyword evidence="13" id="KW-1185">Reference proteome</keyword>
<evidence type="ECO:0000256" key="6">
    <source>
        <dbReference type="ARBA" id="ARBA00023136"/>
    </source>
</evidence>
<dbReference type="AlphaFoldDB" id="A0A556U067"/>
<reference evidence="12 13" key="1">
    <citation type="journal article" date="2019" name="Genome Biol. Evol.">
        <title>Whole-Genome Sequencing of the Giant Devil Catfish, Bagarius yarrelli.</title>
        <authorList>
            <person name="Jiang W."/>
            <person name="Lv Y."/>
            <person name="Cheng L."/>
            <person name="Yang K."/>
            <person name="Chao B."/>
            <person name="Wang X."/>
            <person name="Li Y."/>
            <person name="Pan X."/>
            <person name="You X."/>
            <person name="Zhang Y."/>
            <person name="Yang J."/>
            <person name="Li J."/>
            <person name="Zhang X."/>
            <person name="Liu S."/>
            <person name="Sun C."/>
            <person name="Yang J."/>
            <person name="Shi Q."/>
        </authorList>
    </citation>
    <scope>NUCLEOTIDE SEQUENCE [LARGE SCALE GENOMIC DNA]</scope>
    <source>
        <strain evidence="12">JWS20170419001</strain>
        <tissue evidence="12">Muscle</tissue>
    </source>
</reference>
<evidence type="ECO:0000313" key="13">
    <source>
        <dbReference type="Proteomes" id="UP000319801"/>
    </source>
</evidence>
<accession>A0A556U067</accession>
<proteinExistence type="predicted"/>
<dbReference type="FunFam" id="1.20.1070.10:FF:000130">
    <property type="entry name" value="Chemokine (C-C motif) receptor 2"/>
    <property type="match status" value="1"/>
</dbReference>
<comment type="subcellular location">
    <subcellularLocation>
        <location evidence="1">Cell membrane</location>
        <topology evidence="1">Multi-pass membrane protein</topology>
    </subcellularLocation>
</comment>
<evidence type="ECO:0000256" key="3">
    <source>
        <dbReference type="ARBA" id="ARBA00022692"/>
    </source>
</evidence>
<dbReference type="InterPro" id="IPR000276">
    <property type="entry name" value="GPCR_Rhodpsn"/>
</dbReference>
<evidence type="ECO:0000256" key="8">
    <source>
        <dbReference type="ARBA" id="ARBA00023170"/>
    </source>
</evidence>
<dbReference type="GO" id="GO:0019957">
    <property type="term" value="F:C-C chemokine binding"/>
    <property type="evidence" value="ECO:0007669"/>
    <property type="project" value="TreeGrafter"/>
</dbReference>
<dbReference type="InterPro" id="IPR017452">
    <property type="entry name" value="GPCR_Rhodpsn_7TM"/>
</dbReference>
<feature type="domain" description="G-protein coupled receptors family 1 profile" evidence="11">
    <location>
        <begin position="65"/>
        <end position="311"/>
    </location>
</feature>
<sequence>MDTCFIVCLTVRSYFFTEKNVEITFEYTDDENILDQLCRKESVVKVGSIVIPLFFSIVVLLSLIGNILVLGILAYYENLKSLTNVFILNLALSDLLFTVGLPFWASYYIWGWTLGDTACKTVVFIFYAGFYSNVVFLMLMTVQRYMAVVHPLSDWEKGQGFALIPVGAWLVSIGAALPAPIFSSVMPDHADASQKYCEYNSAEADLVLKYLQNVFFVFAFAVMGFCYTRILQTIFKTRTNKRHRTIKLIFCIVVVFFLGWAPYNLVIFLQTFYYFEVEYFTLCDVTDHLDYAEYVCKLLAFSQCCLNPVFYVFVGVKFRNHLKEILQKIFQRPASTSTPQTRTAIAQSLGSLC</sequence>
<dbReference type="GO" id="GO:0006955">
    <property type="term" value="P:immune response"/>
    <property type="evidence" value="ECO:0007669"/>
    <property type="project" value="TreeGrafter"/>
</dbReference>
<keyword evidence="9" id="KW-0807">Transducer</keyword>
<keyword evidence="7" id="KW-1015">Disulfide bond</keyword>
<evidence type="ECO:0000256" key="10">
    <source>
        <dbReference type="SAM" id="Phobius"/>
    </source>
</evidence>
<evidence type="ECO:0000256" key="4">
    <source>
        <dbReference type="ARBA" id="ARBA00022989"/>
    </source>
</evidence>
<evidence type="ECO:0000256" key="9">
    <source>
        <dbReference type="ARBA" id="ARBA00023224"/>
    </source>
</evidence>
<feature type="transmembrane region" description="Helical" evidence="10">
    <location>
        <begin position="87"/>
        <end position="110"/>
    </location>
</feature>
<evidence type="ECO:0000256" key="2">
    <source>
        <dbReference type="ARBA" id="ARBA00022475"/>
    </source>
</evidence>
<dbReference type="InterPro" id="IPR000355">
    <property type="entry name" value="Chemokine_rcpt"/>
</dbReference>
<protein>
    <submittedName>
        <fullName evidence="12">Chemokine XC receptor 1</fullName>
    </submittedName>
</protein>
<dbReference type="InterPro" id="IPR050119">
    <property type="entry name" value="CCR1-9-like"/>
</dbReference>
<evidence type="ECO:0000256" key="7">
    <source>
        <dbReference type="ARBA" id="ARBA00023157"/>
    </source>
</evidence>
<dbReference type="PANTHER" id="PTHR10489:SF730">
    <property type="entry name" value="CHEMOKINE XC RECEPTOR 1"/>
    <property type="match status" value="1"/>
</dbReference>
<keyword evidence="3 10" id="KW-0812">Transmembrane</keyword>
<evidence type="ECO:0000256" key="1">
    <source>
        <dbReference type="ARBA" id="ARBA00004651"/>
    </source>
</evidence>
<dbReference type="PRINTS" id="PR00657">
    <property type="entry name" value="CCCHEMOKINER"/>
</dbReference>
<keyword evidence="8 12" id="KW-0675">Receptor</keyword>
<dbReference type="Pfam" id="PF00001">
    <property type="entry name" value="7tm_1"/>
    <property type="match status" value="1"/>
</dbReference>
<feature type="transmembrane region" description="Helical" evidence="10">
    <location>
        <begin position="122"/>
        <end position="140"/>
    </location>
</feature>
<dbReference type="Proteomes" id="UP000319801">
    <property type="component" value="Unassembled WGS sequence"/>
</dbReference>
<dbReference type="GO" id="GO:0019722">
    <property type="term" value="P:calcium-mediated signaling"/>
    <property type="evidence" value="ECO:0007669"/>
    <property type="project" value="TreeGrafter"/>
</dbReference>
<dbReference type="GO" id="GO:0007204">
    <property type="term" value="P:positive regulation of cytosolic calcium ion concentration"/>
    <property type="evidence" value="ECO:0007669"/>
    <property type="project" value="TreeGrafter"/>
</dbReference>